<organism evidence="2 3">
    <name type="scientific">Daphnia magna</name>
    <dbReference type="NCBI Taxonomy" id="35525"/>
    <lineage>
        <taxon>Eukaryota</taxon>
        <taxon>Metazoa</taxon>
        <taxon>Ecdysozoa</taxon>
        <taxon>Arthropoda</taxon>
        <taxon>Crustacea</taxon>
        <taxon>Branchiopoda</taxon>
        <taxon>Diplostraca</taxon>
        <taxon>Cladocera</taxon>
        <taxon>Anomopoda</taxon>
        <taxon>Daphniidae</taxon>
        <taxon>Daphnia</taxon>
    </lineage>
</organism>
<name>A0ABR0B156_9CRUS</name>
<evidence type="ECO:0000313" key="2">
    <source>
        <dbReference type="EMBL" id="KAK4030887.1"/>
    </source>
</evidence>
<dbReference type="InterPro" id="IPR036691">
    <property type="entry name" value="Endo/exonu/phosph_ase_sf"/>
</dbReference>
<evidence type="ECO:0000313" key="3">
    <source>
        <dbReference type="Proteomes" id="UP001234178"/>
    </source>
</evidence>
<protein>
    <recommendedName>
        <fullName evidence="4">Endonuclease/exonuclease/phosphatase domain-containing protein</fullName>
    </recommendedName>
</protein>
<gene>
    <name evidence="2" type="ORF">OUZ56_024273</name>
</gene>
<feature type="compositionally biased region" description="Polar residues" evidence="1">
    <location>
        <begin position="1"/>
        <end position="16"/>
    </location>
</feature>
<dbReference type="SUPFAM" id="SSF56219">
    <property type="entry name" value="DNase I-like"/>
    <property type="match status" value="1"/>
</dbReference>
<dbReference type="EMBL" id="JAOYFB010000039">
    <property type="protein sequence ID" value="KAK4030887.1"/>
    <property type="molecule type" value="Genomic_DNA"/>
</dbReference>
<dbReference type="Proteomes" id="UP001234178">
    <property type="component" value="Unassembled WGS sequence"/>
</dbReference>
<evidence type="ECO:0000256" key="1">
    <source>
        <dbReference type="SAM" id="MobiDB-lite"/>
    </source>
</evidence>
<proteinExistence type="predicted"/>
<reference evidence="2 3" key="1">
    <citation type="journal article" date="2023" name="Nucleic Acids Res.">
        <title>The hologenome of Daphnia magna reveals possible DNA methylation and microbiome-mediated evolution of the host genome.</title>
        <authorList>
            <person name="Chaturvedi A."/>
            <person name="Li X."/>
            <person name="Dhandapani V."/>
            <person name="Marshall H."/>
            <person name="Kissane S."/>
            <person name="Cuenca-Cambronero M."/>
            <person name="Asole G."/>
            <person name="Calvet F."/>
            <person name="Ruiz-Romero M."/>
            <person name="Marangio P."/>
            <person name="Guigo R."/>
            <person name="Rago D."/>
            <person name="Mirbahai L."/>
            <person name="Eastwood N."/>
            <person name="Colbourne J.K."/>
            <person name="Zhou J."/>
            <person name="Mallon E."/>
            <person name="Orsini L."/>
        </authorList>
    </citation>
    <scope>NUCLEOTIDE SEQUENCE [LARGE SCALE GENOMIC DNA]</scope>
    <source>
        <strain evidence="2">LRV0_1</strain>
    </source>
</reference>
<keyword evidence="3" id="KW-1185">Reference proteome</keyword>
<feature type="region of interest" description="Disordered" evidence="1">
    <location>
        <begin position="1"/>
        <end position="39"/>
    </location>
</feature>
<evidence type="ECO:0008006" key="4">
    <source>
        <dbReference type="Google" id="ProtNLM"/>
    </source>
</evidence>
<accession>A0ABR0B156</accession>
<sequence length="311" mass="34507">MECDTLTSSLTVPSEDNPSKPIKKSQMTAPDTETQDQEPMTIIVESMEPDMKEIETLEPDKTKDHLKIPTNSKPTSGIPQLIKPKLIKQMTSRLKIASINIGGIRDGNLNIVGLQEVAFHSCPIIESCYHLLANVGPNKNGTAILIRHVTTRLPFVLMGDFNRVDDIQDRANIPPLPVPCSVVSYASKEMVTGLDLVDIWKKLNNGEPGHTFHYHSDCRTYRVELRSLADTTAPDVTTSPWGFNNRDNIYHLRPSAVEVCPIVPLNTSILDCRRPYSPLPSREEDRYLKAESNMGACGTDVDFGSGLNTEP</sequence>
<comment type="caution">
    <text evidence="2">The sequence shown here is derived from an EMBL/GenBank/DDBJ whole genome shotgun (WGS) entry which is preliminary data.</text>
</comment>